<accession>A0A225WAI6</accession>
<reference evidence="3" key="1">
    <citation type="submission" date="2017-03" db="EMBL/GenBank/DDBJ databases">
        <title>Phytopthora megakarya and P. palmivora, two closely related causual agents of cacao black pod achieved similar genome size and gene model numbers by different mechanisms.</title>
        <authorList>
            <person name="Ali S."/>
            <person name="Shao J."/>
            <person name="Larry D.J."/>
            <person name="Kronmiller B."/>
            <person name="Shen D."/>
            <person name="Strem M.D."/>
            <person name="Melnick R.L."/>
            <person name="Guiltinan M.J."/>
            <person name="Tyler B.M."/>
            <person name="Meinhardt L.W."/>
            <person name="Bailey B.A."/>
        </authorList>
    </citation>
    <scope>NUCLEOTIDE SEQUENCE [LARGE SCALE GENOMIC DNA]</scope>
    <source>
        <strain evidence="3">zdho120</strain>
    </source>
</reference>
<proteinExistence type="predicted"/>
<evidence type="ECO:0000313" key="3">
    <source>
        <dbReference type="Proteomes" id="UP000198211"/>
    </source>
</evidence>
<feature type="coiled-coil region" evidence="1">
    <location>
        <begin position="66"/>
        <end position="93"/>
    </location>
</feature>
<dbReference type="OrthoDB" id="552574at2759"/>
<comment type="caution">
    <text evidence="2">The sequence shown here is derived from an EMBL/GenBank/DDBJ whole genome shotgun (WGS) entry which is preliminary data.</text>
</comment>
<evidence type="ECO:0000313" key="2">
    <source>
        <dbReference type="EMBL" id="OWZ14746.1"/>
    </source>
</evidence>
<keyword evidence="3" id="KW-1185">Reference proteome</keyword>
<protein>
    <submittedName>
        <fullName evidence="2">Uncharacterized protein</fullName>
    </submittedName>
</protein>
<keyword evidence="1" id="KW-0175">Coiled coil</keyword>
<gene>
    <name evidence="2" type="ORF">PHMEG_00011727</name>
</gene>
<organism evidence="2 3">
    <name type="scientific">Phytophthora megakarya</name>
    <dbReference type="NCBI Taxonomy" id="4795"/>
    <lineage>
        <taxon>Eukaryota</taxon>
        <taxon>Sar</taxon>
        <taxon>Stramenopiles</taxon>
        <taxon>Oomycota</taxon>
        <taxon>Peronosporomycetes</taxon>
        <taxon>Peronosporales</taxon>
        <taxon>Peronosporaceae</taxon>
        <taxon>Phytophthora</taxon>
    </lineage>
</organism>
<dbReference type="AlphaFoldDB" id="A0A225WAI6"/>
<name>A0A225WAI6_9STRA</name>
<dbReference type="EMBL" id="NBNE01001271">
    <property type="protein sequence ID" value="OWZ14746.1"/>
    <property type="molecule type" value="Genomic_DNA"/>
</dbReference>
<dbReference type="Proteomes" id="UP000198211">
    <property type="component" value="Unassembled WGS sequence"/>
</dbReference>
<dbReference type="STRING" id="4795.A0A225WAI6"/>
<sequence>MLSQREARQNDGQLQHLREQVEVAQRHEQQQRAELLVSTSSNGSTFSTHPEHQAASHRFTLLVTKYKELDHEYQAVKQQLANAQQSLNSYADLETRHIKLQEAHHVQSALIQRLQRDKQHAAVLKEKVIRQFEQTVAQQSTEIPDRSTQSQHAPTEQLEIANSSDTREGLLHVRVQVLEQQLQTNARDAATEISALRMRILELETVERRRTGK</sequence>
<evidence type="ECO:0000256" key="1">
    <source>
        <dbReference type="SAM" id="Coils"/>
    </source>
</evidence>